<dbReference type="Proteomes" id="UP000297025">
    <property type="component" value="Chromosome"/>
</dbReference>
<evidence type="ECO:0000313" key="5">
    <source>
        <dbReference type="Proteomes" id="UP000630594"/>
    </source>
</evidence>
<dbReference type="AlphaFoldDB" id="A0A4P7UC55"/>
<dbReference type="EMBL" id="BMCK01000002">
    <property type="protein sequence ID" value="GGD19627.1"/>
    <property type="molecule type" value="Genomic_DNA"/>
</dbReference>
<evidence type="ECO:0000313" key="2">
    <source>
        <dbReference type="EMBL" id="GGD19627.1"/>
    </source>
</evidence>
<keyword evidence="1" id="KW-0812">Transmembrane</keyword>
<proteinExistence type="predicted"/>
<organism evidence="3 4">
    <name type="scientific">Nocardioides daphniae</name>
    <dbReference type="NCBI Taxonomy" id="402297"/>
    <lineage>
        <taxon>Bacteria</taxon>
        <taxon>Bacillati</taxon>
        <taxon>Actinomycetota</taxon>
        <taxon>Actinomycetes</taxon>
        <taxon>Propionibacteriales</taxon>
        <taxon>Nocardioidaceae</taxon>
        <taxon>Nocardioides</taxon>
    </lineage>
</organism>
<evidence type="ECO:0000313" key="3">
    <source>
        <dbReference type="EMBL" id="QCC77101.1"/>
    </source>
</evidence>
<keyword evidence="1" id="KW-0472">Membrane</keyword>
<reference evidence="5" key="3">
    <citation type="journal article" date="2019" name="Int. J. Syst. Evol. Microbiol.">
        <title>The Global Catalogue of Microorganisms (GCM) 10K type strain sequencing project: providing services to taxonomists for standard genome sequencing and annotation.</title>
        <authorList>
            <consortium name="The Broad Institute Genomics Platform"/>
            <consortium name="The Broad Institute Genome Sequencing Center for Infectious Disease"/>
            <person name="Wu L."/>
            <person name="Ma J."/>
        </authorList>
    </citation>
    <scope>NUCLEOTIDE SEQUENCE [LARGE SCALE GENOMIC DNA]</scope>
    <source>
        <strain evidence="5">CCM 7403</strain>
    </source>
</reference>
<reference evidence="3" key="4">
    <citation type="submission" date="2019-03" db="EMBL/GenBank/DDBJ databases">
        <authorList>
            <person name="Huang Y."/>
        </authorList>
    </citation>
    <scope>NUCLEOTIDE SEQUENCE</scope>
    <source>
        <strain evidence="3">JCM 16608</strain>
    </source>
</reference>
<reference evidence="2" key="5">
    <citation type="submission" date="2024-05" db="EMBL/GenBank/DDBJ databases">
        <authorList>
            <person name="Sun Q."/>
            <person name="Sedlacek I."/>
        </authorList>
    </citation>
    <scope>NUCLEOTIDE SEQUENCE</scope>
    <source>
        <strain evidence="2">CCM 7403</strain>
    </source>
</reference>
<reference evidence="3 4" key="1">
    <citation type="journal article" date="2008" name="Int. J. Syst. Evol. Microbiol.">
        <title>Nocardioides daphniae sp. nov., isolated from Daphnia cucullata (Crustacea: Cladocera).</title>
        <authorList>
            <person name="Toth E.M."/>
            <person name="Keki Z."/>
            <person name="Homonnay Z.G."/>
            <person name="Borsodi A.K."/>
            <person name="Marialigeti K."/>
            <person name="Schumann P."/>
        </authorList>
    </citation>
    <scope>NUCLEOTIDE SEQUENCE [LARGE SCALE GENOMIC DNA]</scope>
    <source>
        <strain evidence="3 4">JCM 16608</strain>
    </source>
</reference>
<accession>A0A4P7UC55</accession>
<name>A0A4P7UC55_9ACTN</name>
<keyword evidence="1" id="KW-1133">Transmembrane helix</keyword>
<feature type="transmembrane region" description="Helical" evidence="1">
    <location>
        <begin position="41"/>
        <end position="64"/>
    </location>
</feature>
<keyword evidence="5" id="KW-1185">Reference proteome</keyword>
<reference evidence="2" key="2">
    <citation type="journal article" date="2014" name="Int. J. Syst. Evol. Microbiol.">
        <title>Complete genome of a new Firmicutes species belonging to the dominant human colonic microbiota ('Ruminococcus bicirculans') reveals two chromosomes and a selective capacity to utilize plant glucans.</title>
        <authorList>
            <consortium name="NISC Comparative Sequencing Program"/>
            <person name="Wegmann U."/>
            <person name="Louis P."/>
            <person name="Goesmann A."/>
            <person name="Henrissat B."/>
            <person name="Duncan S.H."/>
            <person name="Flint H.J."/>
        </authorList>
    </citation>
    <scope>NUCLEOTIDE SEQUENCE</scope>
    <source>
        <strain evidence="2">CCM 7403</strain>
    </source>
</reference>
<gene>
    <name evidence="3" type="ORF">E2C04_07545</name>
    <name evidence="2" type="ORF">GCM10007231_18490</name>
</gene>
<feature type="transmembrane region" description="Helical" evidence="1">
    <location>
        <begin position="438"/>
        <end position="457"/>
    </location>
</feature>
<dbReference type="Proteomes" id="UP000630594">
    <property type="component" value="Unassembled WGS sequence"/>
</dbReference>
<dbReference type="OrthoDB" id="3779542at2"/>
<dbReference type="RefSeq" id="WP_135832147.1">
    <property type="nucleotide sequence ID" value="NZ_BMCK01000002.1"/>
</dbReference>
<protein>
    <submittedName>
        <fullName evidence="3">Uncharacterized protein</fullName>
    </submittedName>
</protein>
<evidence type="ECO:0000313" key="4">
    <source>
        <dbReference type="Proteomes" id="UP000297025"/>
    </source>
</evidence>
<dbReference type="EMBL" id="CP038462">
    <property type="protein sequence ID" value="QCC77101.1"/>
    <property type="molecule type" value="Genomic_DNA"/>
</dbReference>
<evidence type="ECO:0000256" key="1">
    <source>
        <dbReference type="SAM" id="Phobius"/>
    </source>
</evidence>
<dbReference type="KEGG" id="ndp:E2C04_07545"/>
<sequence>MTGTDLEERLARLSEGEVDATAPVPAHLWTRGRRWQRRRRVANLAAGATAVVLVGATVTALGPWTQQPQEIAPSAVREGAKLPDRIHMRLTRHLPDAALEPAVGVADFDRTTLTRTENGIATLGAYSGAYGFVPTPGRVSEVSVSPDGERVAYWVKGASPSQEAVSAAGVGGEVAGGIGVLDLTTGDVRVREMQSRHGLADRGVIWLDETSLYVETWAFGPPQEEGYSSRRMAREVLDTDSLVAAPAPWTEKWGLSRRVASQGGDLLAFAEKGWALVDRSSGAATPLPGEPPLIGFSLPTMAVSTEGRVAALGNDDPPDTSSNEVTRLAVTTGSLAEGPSFRWRDVPVDRAPMLAGLHGWREGEVVATDVSIAADGVVGTFVTISPESGERTTLSTLVAPEEVDGDQGWANWVWAPDLLTSARVVEGKAPPSPPNPRVVAGGAAAALLVVLGGLVLWRRRAHP</sequence>